<dbReference type="InterPro" id="IPR035959">
    <property type="entry name" value="RutC-like_sf"/>
</dbReference>
<organism evidence="2">
    <name type="scientific">Paulinella micropora</name>
    <dbReference type="NCBI Taxonomy" id="1928728"/>
    <lineage>
        <taxon>Eukaryota</taxon>
        <taxon>Sar</taxon>
        <taxon>Rhizaria</taxon>
        <taxon>Cercozoa</taxon>
        <taxon>Imbricatea</taxon>
        <taxon>Silicofilosea</taxon>
        <taxon>Euglyphida</taxon>
        <taxon>Paulinellidae</taxon>
        <taxon>Paulinella</taxon>
    </lineage>
</organism>
<dbReference type="Gene3D" id="3.30.1330.40">
    <property type="entry name" value="RutC-like"/>
    <property type="match status" value="1"/>
</dbReference>
<keyword evidence="2" id="KW-0934">Plastid</keyword>
<evidence type="ECO:0000256" key="1">
    <source>
        <dbReference type="ARBA" id="ARBA00010552"/>
    </source>
</evidence>
<comment type="similarity">
    <text evidence="1">Belongs to the RutC family.</text>
</comment>
<dbReference type="NCBIfam" id="TIGR00004">
    <property type="entry name" value="Rid family detoxifying hydrolase"/>
    <property type="match status" value="1"/>
</dbReference>
<geneLocation type="plastid" evidence="2"/>
<dbReference type="Pfam" id="PF01042">
    <property type="entry name" value="Ribonuc_L-PSP"/>
    <property type="match status" value="1"/>
</dbReference>
<proteinExistence type="inferred from homology"/>
<dbReference type="AlphaFoldDB" id="A0A385I1L9"/>
<sequence>MELSPLLVNPVSIQAINTTKAPLPVGPYNQAIVAGDWVYCSGQISLDPISGKMISDGSIEAETYQVLTNLRAVLESAGVTTDQVVRTTIFLTNLEDFAKVNTVYGEFFNKGLYPARACVEVKALPKNARVEIDCIAFLR</sequence>
<dbReference type="PANTHER" id="PTHR11803:SF58">
    <property type="entry name" value="PROTEIN HMF1-RELATED"/>
    <property type="match status" value="1"/>
</dbReference>
<protein>
    <recommendedName>
        <fullName evidence="3">Translation initiation inhibitor</fullName>
    </recommendedName>
</protein>
<dbReference type="PANTHER" id="PTHR11803">
    <property type="entry name" value="2-IMINOBUTANOATE/2-IMINOPROPANOATE DEAMINASE RIDA"/>
    <property type="match status" value="1"/>
</dbReference>
<dbReference type="InterPro" id="IPR006056">
    <property type="entry name" value="RidA"/>
</dbReference>
<dbReference type="GO" id="GO:0005829">
    <property type="term" value="C:cytosol"/>
    <property type="evidence" value="ECO:0007669"/>
    <property type="project" value="TreeGrafter"/>
</dbReference>
<dbReference type="FunFam" id="3.30.1330.40:FF:000001">
    <property type="entry name" value="L-PSP family endoribonuclease"/>
    <property type="match status" value="1"/>
</dbReference>
<dbReference type="InterPro" id="IPR006175">
    <property type="entry name" value="YjgF/YER057c/UK114"/>
</dbReference>
<dbReference type="EMBL" id="MG976688">
    <property type="protein sequence ID" value="AXY63827.1"/>
    <property type="molecule type" value="Genomic_DNA"/>
</dbReference>
<dbReference type="InterPro" id="IPR019897">
    <property type="entry name" value="RidA_CS"/>
</dbReference>
<name>A0A385I1L9_9EUKA</name>
<dbReference type="CDD" id="cd00448">
    <property type="entry name" value="YjgF_YER057c_UK114_family"/>
    <property type="match status" value="1"/>
</dbReference>
<evidence type="ECO:0000313" key="2">
    <source>
        <dbReference type="EMBL" id="AXY63827.1"/>
    </source>
</evidence>
<reference evidence="2" key="1">
    <citation type="submission" date="2018-02" db="EMBL/GenBank/DDBJ databases">
        <title>Genome reduction pattern in chromatophore genome of Paulinella.</title>
        <authorList>
            <person name="Lhee D."/>
            <person name="Yoon H.S."/>
        </authorList>
    </citation>
    <scope>NUCLEOTIDE SEQUENCE</scope>
    <source>
        <strain evidence="2">NZ27</strain>
    </source>
</reference>
<evidence type="ECO:0008006" key="3">
    <source>
        <dbReference type="Google" id="ProtNLM"/>
    </source>
</evidence>
<dbReference type="SUPFAM" id="SSF55298">
    <property type="entry name" value="YjgF-like"/>
    <property type="match status" value="1"/>
</dbReference>
<gene>
    <name evidence="2" type="ORF">PMNZ_912</name>
</gene>
<accession>A0A385I1L9</accession>
<dbReference type="GO" id="GO:0019239">
    <property type="term" value="F:deaminase activity"/>
    <property type="evidence" value="ECO:0007669"/>
    <property type="project" value="TreeGrafter"/>
</dbReference>
<dbReference type="PROSITE" id="PS01094">
    <property type="entry name" value="UPF0076"/>
    <property type="match status" value="1"/>
</dbReference>